<evidence type="ECO:0000256" key="3">
    <source>
        <dbReference type="ARBA" id="ARBA00022723"/>
    </source>
</evidence>
<evidence type="ECO:0000256" key="5">
    <source>
        <dbReference type="ARBA" id="ARBA00022833"/>
    </source>
</evidence>
<comment type="subcellular location">
    <subcellularLocation>
        <location evidence="1">Cytoplasm</location>
    </subcellularLocation>
</comment>
<keyword evidence="2" id="KW-0963">Cytoplasm</keyword>
<keyword evidence="8" id="KW-1185">Reference proteome</keyword>
<feature type="non-terminal residue" evidence="7">
    <location>
        <position position="1"/>
    </location>
</feature>
<comment type="caution">
    <text evidence="7">The sequence shown here is derived from an EMBL/GenBank/DDBJ whole genome shotgun (WGS) entry which is preliminary data.</text>
</comment>
<dbReference type="GO" id="GO:0005737">
    <property type="term" value="C:cytoplasm"/>
    <property type="evidence" value="ECO:0007669"/>
    <property type="project" value="UniProtKB-SubCell"/>
</dbReference>
<dbReference type="GO" id="GO:0016887">
    <property type="term" value="F:ATP hydrolysis activity"/>
    <property type="evidence" value="ECO:0007669"/>
    <property type="project" value="InterPro"/>
</dbReference>
<dbReference type="PANTHER" id="PTHR22605:SF16">
    <property type="entry name" value="E3 UBIQUITIN-PROTEIN LIGASE RNF213"/>
    <property type="match status" value="1"/>
</dbReference>
<dbReference type="EMBL" id="CACRXK020020484">
    <property type="protein sequence ID" value="CAB4034862.1"/>
    <property type="molecule type" value="Genomic_DNA"/>
</dbReference>
<feature type="non-terminal residue" evidence="7">
    <location>
        <position position="119"/>
    </location>
</feature>
<evidence type="ECO:0000313" key="7">
    <source>
        <dbReference type="EMBL" id="CAB4034862.1"/>
    </source>
</evidence>
<dbReference type="InterPro" id="IPR046439">
    <property type="entry name" value="ZF_RZ_dom"/>
</dbReference>
<protein>
    <submittedName>
        <fullName evidence="7">Uncharacterized protein</fullName>
    </submittedName>
</protein>
<keyword evidence="5" id="KW-0862">Zinc</keyword>
<dbReference type="GO" id="GO:0008270">
    <property type="term" value="F:zinc ion binding"/>
    <property type="evidence" value="ECO:0007669"/>
    <property type="project" value="UniProtKB-KW"/>
</dbReference>
<evidence type="ECO:0000256" key="1">
    <source>
        <dbReference type="ARBA" id="ARBA00004496"/>
    </source>
</evidence>
<dbReference type="GO" id="GO:0004842">
    <property type="term" value="F:ubiquitin-protein transferase activity"/>
    <property type="evidence" value="ECO:0007669"/>
    <property type="project" value="InterPro"/>
</dbReference>
<dbReference type="InterPro" id="IPR031248">
    <property type="entry name" value="RNF213"/>
</dbReference>
<evidence type="ECO:0000256" key="4">
    <source>
        <dbReference type="ARBA" id="ARBA00022771"/>
    </source>
</evidence>
<keyword evidence="4" id="KW-0863">Zinc-finger</keyword>
<dbReference type="AlphaFoldDB" id="A0A6S7LB06"/>
<sequence>LKGLAGNLLKNFENADSQLLQLSPRQSGNDRRLIEVLVHFLIVTKCLPPNRLLQPLMSLAFNPALMMNAFIPTMPHDDGPEVMQATAGRWYECPNGHRYVITECHDELFTWKACCVFNN</sequence>
<gene>
    <name evidence="7" type="ORF">PACLA_8A087612</name>
</gene>
<evidence type="ECO:0000256" key="2">
    <source>
        <dbReference type="ARBA" id="ARBA00022490"/>
    </source>
</evidence>
<accession>A0A6S7LB06</accession>
<name>A0A6S7LB06_PARCT</name>
<dbReference type="Proteomes" id="UP001152795">
    <property type="component" value="Unassembled WGS sequence"/>
</dbReference>
<dbReference type="Pfam" id="PF20173">
    <property type="entry name" value="ZnF_RZ-type"/>
    <property type="match status" value="1"/>
</dbReference>
<evidence type="ECO:0000313" key="8">
    <source>
        <dbReference type="Proteomes" id="UP001152795"/>
    </source>
</evidence>
<dbReference type="PANTHER" id="PTHR22605">
    <property type="entry name" value="RZ-TYPE DOMAIN-CONTAINING PROTEIN"/>
    <property type="match status" value="1"/>
</dbReference>
<dbReference type="OrthoDB" id="2423195at2759"/>
<dbReference type="GO" id="GO:0002376">
    <property type="term" value="P:immune system process"/>
    <property type="evidence" value="ECO:0007669"/>
    <property type="project" value="UniProtKB-KW"/>
</dbReference>
<evidence type="ECO:0000256" key="6">
    <source>
        <dbReference type="ARBA" id="ARBA00022859"/>
    </source>
</evidence>
<keyword evidence="6" id="KW-0391">Immunity</keyword>
<keyword evidence="3" id="KW-0479">Metal-binding</keyword>
<organism evidence="7 8">
    <name type="scientific">Paramuricea clavata</name>
    <name type="common">Red gorgonian</name>
    <name type="synonym">Violescent sea-whip</name>
    <dbReference type="NCBI Taxonomy" id="317549"/>
    <lineage>
        <taxon>Eukaryota</taxon>
        <taxon>Metazoa</taxon>
        <taxon>Cnidaria</taxon>
        <taxon>Anthozoa</taxon>
        <taxon>Octocorallia</taxon>
        <taxon>Malacalcyonacea</taxon>
        <taxon>Plexauridae</taxon>
        <taxon>Paramuricea</taxon>
    </lineage>
</organism>
<proteinExistence type="predicted"/>
<reference evidence="7" key="1">
    <citation type="submission" date="2020-04" db="EMBL/GenBank/DDBJ databases">
        <authorList>
            <person name="Alioto T."/>
            <person name="Alioto T."/>
            <person name="Gomez Garrido J."/>
        </authorList>
    </citation>
    <scope>NUCLEOTIDE SEQUENCE</scope>
    <source>
        <strain evidence="7">A484AB</strain>
    </source>
</reference>